<dbReference type="EMBL" id="BMAT01003145">
    <property type="protein sequence ID" value="GFS21045.1"/>
    <property type="molecule type" value="Genomic_DNA"/>
</dbReference>
<organism evidence="1 2">
    <name type="scientific">Elysia marginata</name>
    <dbReference type="NCBI Taxonomy" id="1093978"/>
    <lineage>
        <taxon>Eukaryota</taxon>
        <taxon>Metazoa</taxon>
        <taxon>Spiralia</taxon>
        <taxon>Lophotrochozoa</taxon>
        <taxon>Mollusca</taxon>
        <taxon>Gastropoda</taxon>
        <taxon>Heterobranchia</taxon>
        <taxon>Euthyneura</taxon>
        <taxon>Panpulmonata</taxon>
        <taxon>Sacoglossa</taxon>
        <taxon>Placobranchoidea</taxon>
        <taxon>Plakobranchidae</taxon>
        <taxon>Elysia</taxon>
    </lineage>
</organism>
<dbReference type="Proteomes" id="UP000762676">
    <property type="component" value="Unassembled WGS sequence"/>
</dbReference>
<name>A0AAV4JF90_9GAST</name>
<keyword evidence="2" id="KW-1185">Reference proteome</keyword>
<gene>
    <name evidence="1" type="ORF">ElyMa_001585400</name>
</gene>
<dbReference type="AlphaFoldDB" id="A0AAV4JF90"/>
<proteinExistence type="predicted"/>
<evidence type="ECO:0000313" key="2">
    <source>
        <dbReference type="Proteomes" id="UP000762676"/>
    </source>
</evidence>
<evidence type="ECO:0000313" key="1">
    <source>
        <dbReference type="EMBL" id="GFS21045.1"/>
    </source>
</evidence>
<accession>A0AAV4JF90</accession>
<comment type="caution">
    <text evidence="1">The sequence shown here is derived from an EMBL/GenBank/DDBJ whole genome shotgun (WGS) entry which is preliminary data.</text>
</comment>
<protein>
    <submittedName>
        <fullName evidence="1">Uncharacterized protein</fullName>
    </submittedName>
</protein>
<sequence>MLRDCFGEMMTTESRPSRQKQCLTSSGRIAYLLSSSWNVSKPCGQKSRPTFGRVQDQWWQNKAAGVQSHADAHCYTSFEDGLWPLHICQTL</sequence>
<reference evidence="1 2" key="1">
    <citation type="journal article" date="2021" name="Elife">
        <title>Chloroplast acquisition without the gene transfer in kleptoplastic sea slugs, Plakobranchus ocellatus.</title>
        <authorList>
            <person name="Maeda T."/>
            <person name="Takahashi S."/>
            <person name="Yoshida T."/>
            <person name="Shimamura S."/>
            <person name="Takaki Y."/>
            <person name="Nagai Y."/>
            <person name="Toyoda A."/>
            <person name="Suzuki Y."/>
            <person name="Arimoto A."/>
            <person name="Ishii H."/>
            <person name="Satoh N."/>
            <person name="Nishiyama T."/>
            <person name="Hasebe M."/>
            <person name="Maruyama T."/>
            <person name="Minagawa J."/>
            <person name="Obokata J."/>
            <person name="Shigenobu S."/>
        </authorList>
    </citation>
    <scope>NUCLEOTIDE SEQUENCE [LARGE SCALE GENOMIC DNA]</scope>
</reference>